<dbReference type="Pfam" id="PF08238">
    <property type="entry name" value="Sel1"/>
    <property type="match status" value="2"/>
</dbReference>
<feature type="region of interest" description="Disordered" evidence="2">
    <location>
        <begin position="119"/>
        <end position="138"/>
    </location>
</feature>
<dbReference type="PANTHER" id="PTHR11102">
    <property type="entry name" value="SEL-1-LIKE PROTEIN"/>
    <property type="match status" value="1"/>
</dbReference>
<evidence type="ECO:0008006" key="5">
    <source>
        <dbReference type="Google" id="ProtNLM"/>
    </source>
</evidence>
<protein>
    <recommendedName>
        <fullName evidence="5">Sel1 repeat family protein</fullName>
    </recommendedName>
</protein>
<dbReference type="SMART" id="SM00671">
    <property type="entry name" value="SEL1"/>
    <property type="match status" value="2"/>
</dbReference>
<evidence type="ECO:0000313" key="3">
    <source>
        <dbReference type="EMBL" id="KAG0273802.1"/>
    </source>
</evidence>
<dbReference type="InterPro" id="IPR050767">
    <property type="entry name" value="Sel1_AlgK"/>
</dbReference>
<sequence>MALENSLTDEPTQPVRRVYENEEHSSNTAIASLSKVFRLAYHFDDVIGKNTVLWDDILAAFKDVRFFDILDPLRIAAVPGVTLDVVVTGQLVHPDSTSSQEAQTKTPIKDLSLESLQTSLPNTPQEQSTASSNNLATNTIRRNPAYGLVDEALENYNHIDNPVTAPVRRGPQVILNNQSPSNDENDNEDSKAQHSPNKTQQNARAPQESTSITSRDCAETLIKATLGEKDAQAVVGDMYKDGQGVAQDYQAAMDWYLKAAEQKDPVGQRKVSSIGSVMECLKITRRPWTGIRKLVIKVDAQYNIGLLYRYGRGVPQDYGKAME</sequence>
<gene>
    <name evidence="3" type="ORF">BGZ96_004656</name>
</gene>
<dbReference type="InterPro" id="IPR006597">
    <property type="entry name" value="Sel1-like"/>
</dbReference>
<evidence type="ECO:0000313" key="4">
    <source>
        <dbReference type="Proteomes" id="UP001194696"/>
    </source>
</evidence>
<name>A0ABQ7JI47_9FUNG</name>
<feature type="compositionally biased region" description="Polar residues" evidence="2">
    <location>
        <begin position="193"/>
        <end position="214"/>
    </location>
</feature>
<accession>A0ABQ7JI47</accession>
<comment type="caution">
    <text evidence="3">The sequence shown here is derived from an EMBL/GenBank/DDBJ whole genome shotgun (WGS) entry which is preliminary data.</text>
</comment>
<dbReference type="InterPro" id="IPR011990">
    <property type="entry name" value="TPR-like_helical_dom_sf"/>
</dbReference>
<reference evidence="3 4" key="1">
    <citation type="journal article" date="2020" name="Fungal Divers.">
        <title>Resolving the Mortierellaceae phylogeny through synthesis of multi-gene phylogenetics and phylogenomics.</title>
        <authorList>
            <person name="Vandepol N."/>
            <person name="Liber J."/>
            <person name="Desiro A."/>
            <person name="Na H."/>
            <person name="Kennedy M."/>
            <person name="Barry K."/>
            <person name="Grigoriev I.V."/>
            <person name="Miller A.N."/>
            <person name="O'Donnell K."/>
            <person name="Stajich J.E."/>
            <person name="Bonito G."/>
        </authorList>
    </citation>
    <scope>NUCLEOTIDE SEQUENCE [LARGE SCALE GENOMIC DNA]</scope>
    <source>
        <strain evidence="3 4">AD045</strain>
    </source>
</reference>
<proteinExistence type="inferred from homology"/>
<evidence type="ECO:0000256" key="1">
    <source>
        <dbReference type="ARBA" id="ARBA00038101"/>
    </source>
</evidence>
<keyword evidence="4" id="KW-1185">Reference proteome</keyword>
<dbReference type="Gene3D" id="1.25.40.10">
    <property type="entry name" value="Tetratricopeptide repeat domain"/>
    <property type="match status" value="2"/>
</dbReference>
<dbReference type="PANTHER" id="PTHR11102:SF160">
    <property type="entry name" value="ERAD-ASSOCIATED E3 UBIQUITIN-PROTEIN LIGASE COMPONENT HRD3"/>
    <property type="match status" value="1"/>
</dbReference>
<dbReference type="EMBL" id="JAAAIM010002161">
    <property type="protein sequence ID" value="KAG0273802.1"/>
    <property type="molecule type" value="Genomic_DNA"/>
</dbReference>
<dbReference type="SUPFAM" id="SSF81901">
    <property type="entry name" value="HCP-like"/>
    <property type="match status" value="1"/>
</dbReference>
<evidence type="ECO:0000256" key="2">
    <source>
        <dbReference type="SAM" id="MobiDB-lite"/>
    </source>
</evidence>
<feature type="region of interest" description="Disordered" evidence="2">
    <location>
        <begin position="162"/>
        <end position="214"/>
    </location>
</feature>
<comment type="similarity">
    <text evidence="1">Belongs to the sel-1 family.</text>
</comment>
<dbReference type="Proteomes" id="UP001194696">
    <property type="component" value="Unassembled WGS sequence"/>
</dbReference>
<organism evidence="3 4">
    <name type="scientific">Linnemannia gamsii</name>
    <dbReference type="NCBI Taxonomy" id="64522"/>
    <lineage>
        <taxon>Eukaryota</taxon>
        <taxon>Fungi</taxon>
        <taxon>Fungi incertae sedis</taxon>
        <taxon>Mucoromycota</taxon>
        <taxon>Mortierellomycotina</taxon>
        <taxon>Mortierellomycetes</taxon>
        <taxon>Mortierellales</taxon>
        <taxon>Mortierellaceae</taxon>
        <taxon>Linnemannia</taxon>
    </lineage>
</organism>